<dbReference type="RefSeq" id="WP_084841674.1">
    <property type="nucleotide sequence ID" value="NZ_ARYN01000009.1"/>
</dbReference>
<keyword evidence="1" id="KW-0732">Signal</keyword>
<accession>A0A1Y1T2L2</accession>
<evidence type="ECO:0000313" key="4">
    <source>
        <dbReference type="Proteomes" id="UP000192746"/>
    </source>
</evidence>
<proteinExistence type="predicted"/>
<dbReference type="Pfam" id="PF08308">
    <property type="entry name" value="PEGA"/>
    <property type="match status" value="1"/>
</dbReference>
<comment type="caution">
    <text evidence="3">The sequence shown here is derived from an EMBL/GenBank/DDBJ whole genome shotgun (WGS) entry which is preliminary data.</text>
</comment>
<keyword evidence="4" id="KW-1185">Reference proteome</keyword>
<organism evidence="3 4">
    <name type="scientific">Zunongwangia atlantica 22II14-10F7</name>
    <dbReference type="NCBI Taxonomy" id="1185767"/>
    <lineage>
        <taxon>Bacteria</taxon>
        <taxon>Pseudomonadati</taxon>
        <taxon>Bacteroidota</taxon>
        <taxon>Flavobacteriia</taxon>
        <taxon>Flavobacteriales</taxon>
        <taxon>Flavobacteriaceae</taxon>
        <taxon>Zunongwangia</taxon>
    </lineage>
</organism>
<feature type="signal peptide" evidence="1">
    <location>
        <begin position="1"/>
        <end position="20"/>
    </location>
</feature>
<evidence type="ECO:0000313" key="3">
    <source>
        <dbReference type="EMBL" id="ORL45270.1"/>
    </source>
</evidence>
<protein>
    <recommendedName>
        <fullName evidence="2">PEGA domain-containing protein</fullName>
    </recommendedName>
</protein>
<dbReference type="Proteomes" id="UP000192746">
    <property type="component" value="Unassembled WGS sequence"/>
</dbReference>
<feature type="domain" description="PEGA" evidence="2">
    <location>
        <begin position="29"/>
        <end position="79"/>
    </location>
</feature>
<sequence>MNNFLKVVAICLALILNSCATIISGSRQEVLINSNPKKALVSINEIEMGQTPIQKKLKRNQEYNVILNLEGYKPYQTTLEKKFNAWYLGNVLIGGVIGLVVDPITGAMFKLKPEEINGQPKKGTTYRTDNGMLSITISMEVDPDWEKVGQLERSE</sequence>
<dbReference type="EMBL" id="ARYN01000009">
    <property type="protein sequence ID" value="ORL45270.1"/>
    <property type="molecule type" value="Genomic_DNA"/>
</dbReference>
<gene>
    <name evidence="3" type="ORF">IIF7_10628</name>
</gene>
<dbReference type="InterPro" id="IPR013229">
    <property type="entry name" value="PEGA"/>
</dbReference>
<dbReference type="STRING" id="1185767.IIF7_10628"/>
<feature type="chain" id="PRO_5013186266" description="PEGA domain-containing protein" evidence="1">
    <location>
        <begin position="21"/>
        <end position="155"/>
    </location>
</feature>
<name>A0A1Y1T2L2_9FLAO</name>
<dbReference type="AlphaFoldDB" id="A0A1Y1T2L2"/>
<reference evidence="3 4" key="1">
    <citation type="submission" date="2013-04" db="EMBL/GenBank/DDBJ databases">
        <title>Zunongwangia sp. 22II14-10F7 Genome Sequencing.</title>
        <authorList>
            <person name="Lai Q."/>
            <person name="Shao Z."/>
        </authorList>
    </citation>
    <scope>NUCLEOTIDE SEQUENCE [LARGE SCALE GENOMIC DNA]</scope>
    <source>
        <strain evidence="3 4">22II14-10F7</strain>
    </source>
</reference>
<evidence type="ECO:0000259" key="2">
    <source>
        <dbReference type="Pfam" id="PF08308"/>
    </source>
</evidence>
<dbReference type="OrthoDB" id="1524740at2"/>
<evidence type="ECO:0000256" key="1">
    <source>
        <dbReference type="SAM" id="SignalP"/>
    </source>
</evidence>